<proteinExistence type="predicted"/>
<dbReference type="EMBL" id="CP037900">
    <property type="protein sequence ID" value="QBP08284.1"/>
    <property type="molecule type" value="Genomic_DNA"/>
</dbReference>
<keyword evidence="1" id="KW-0472">Membrane</keyword>
<dbReference type="AlphaFoldDB" id="A0A482IMM1"/>
<reference evidence="2 3" key="1">
    <citation type="submission" date="2019-03" db="EMBL/GenBank/DDBJ databases">
        <title>Comparative insights into the high quality Complete genome sequence of highly metal resistant Cupriavidus metallidurans strain BS1 isolated from a gold-copper mine.</title>
        <authorList>
            <person name="Mazhar H.S."/>
            <person name="Rensing C."/>
        </authorList>
    </citation>
    <scope>NUCLEOTIDE SEQUENCE [LARGE SCALE GENOMIC DNA]</scope>
    <source>
        <strain evidence="2 3">BS1</strain>
    </source>
</reference>
<accession>A0A482IMM1</accession>
<feature type="transmembrane region" description="Helical" evidence="1">
    <location>
        <begin position="74"/>
        <end position="94"/>
    </location>
</feature>
<feature type="transmembrane region" description="Helical" evidence="1">
    <location>
        <begin position="9"/>
        <end position="27"/>
    </location>
</feature>
<protein>
    <submittedName>
        <fullName evidence="2">Uncharacterized protein</fullName>
    </submittedName>
</protein>
<gene>
    <name evidence="2" type="ORF">DDF84_000300</name>
</gene>
<keyword evidence="1" id="KW-1133">Transmembrane helix</keyword>
<organism evidence="2 3">
    <name type="scientific">Cupriavidus metallidurans</name>
    <dbReference type="NCBI Taxonomy" id="119219"/>
    <lineage>
        <taxon>Bacteria</taxon>
        <taxon>Pseudomonadati</taxon>
        <taxon>Pseudomonadota</taxon>
        <taxon>Betaproteobacteria</taxon>
        <taxon>Burkholderiales</taxon>
        <taxon>Burkholderiaceae</taxon>
        <taxon>Cupriavidus</taxon>
    </lineage>
</organism>
<dbReference type="RefSeq" id="WP_017511254.1">
    <property type="nucleotide sequence ID" value="NZ_CP037900.1"/>
</dbReference>
<sequence>MRILQMTERVATACALIGITTAPIYLLREFGHNHVGGRHTIAVFFLLALAGCAALALIYLLLYWRVIFRSRSIFIALAIFSLLITMALGAFYFVESIKYLAEVDQTRSVQTDLAHRHMLIATRDIDSTYSEGSYSESVPIAQWERCALNAVACSGEPRTAYMKCKSNMLLAVNERDWPSFALVPRENAIGASPLKSMRLCDE</sequence>
<name>A0A482IMM1_9BURK</name>
<dbReference type="Proteomes" id="UP000253772">
    <property type="component" value="Chromosome c1"/>
</dbReference>
<evidence type="ECO:0000256" key="1">
    <source>
        <dbReference type="SAM" id="Phobius"/>
    </source>
</evidence>
<keyword evidence="1" id="KW-0812">Transmembrane</keyword>
<dbReference type="OrthoDB" id="9134963at2"/>
<feature type="transmembrane region" description="Helical" evidence="1">
    <location>
        <begin position="39"/>
        <end position="62"/>
    </location>
</feature>
<evidence type="ECO:0000313" key="2">
    <source>
        <dbReference type="EMBL" id="QBP08284.1"/>
    </source>
</evidence>
<evidence type="ECO:0000313" key="3">
    <source>
        <dbReference type="Proteomes" id="UP000253772"/>
    </source>
</evidence>